<evidence type="ECO:0008006" key="3">
    <source>
        <dbReference type="Google" id="ProtNLM"/>
    </source>
</evidence>
<dbReference type="EMBL" id="LGRX02035063">
    <property type="protein sequence ID" value="KAK3236389.1"/>
    <property type="molecule type" value="Genomic_DNA"/>
</dbReference>
<organism evidence="1 2">
    <name type="scientific">Cymbomonas tetramitiformis</name>
    <dbReference type="NCBI Taxonomy" id="36881"/>
    <lineage>
        <taxon>Eukaryota</taxon>
        <taxon>Viridiplantae</taxon>
        <taxon>Chlorophyta</taxon>
        <taxon>Pyramimonadophyceae</taxon>
        <taxon>Pyramimonadales</taxon>
        <taxon>Pyramimonadaceae</taxon>
        <taxon>Cymbomonas</taxon>
    </lineage>
</organism>
<dbReference type="GO" id="GO:0005737">
    <property type="term" value="C:cytoplasm"/>
    <property type="evidence" value="ECO:0007669"/>
    <property type="project" value="TreeGrafter"/>
</dbReference>
<dbReference type="GO" id="GO:0051082">
    <property type="term" value="F:unfolded protein binding"/>
    <property type="evidence" value="ECO:0007669"/>
    <property type="project" value="TreeGrafter"/>
</dbReference>
<name>A0AAE0BIN3_9CHLO</name>
<sequence length="127" mass="14697">VEITPTRMMLKLHWHGKVLDGPLWRRCKASESQWTLQDDEVQIMLPKDDGYFWKGLFEGGHEKSHFEVLTELVHADEPVVPYEELDDKAKDLIHDLQEHQEMINEGLIDPEGFDDFRLVIGDGDGAK</sequence>
<dbReference type="Gene3D" id="2.60.40.790">
    <property type="match status" value="1"/>
</dbReference>
<dbReference type="PANTHER" id="PTHR12356:SF3">
    <property type="entry name" value="NUCLEAR MIGRATION PROTEIN NUDC"/>
    <property type="match status" value="1"/>
</dbReference>
<proteinExistence type="predicted"/>
<comment type="caution">
    <text evidence="1">The sequence shown here is derived from an EMBL/GenBank/DDBJ whole genome shotgun (WGS) entry which is preliminary data.</text>
</comment>
<evidence type="ECO:0000313" key="2">
    <source>
        <dbReference type="Proteomes" id="UP001190700"/>
    </source>
</evidence>
<protein>
    <recommendedName>
        <fullName evidence="3">CS domain-containing protein</fullName>
    </recommendedName>
</protein>
<feature type="non-terminal residue" evidence="1">
    <location>
        <position position="1"/>
    </location>
</feature>
<dbReference type="Proteomes" id="UP001190700">
    <property type="component" value="Unassembled WGS sequence"/>
</dbReference>
<dbReference type="InterPro" id="IPR008978">
    <property type="entry name" value="HSP20-like_chaperone"/>
</dbReference>
<dbReference type="InterPro" id="IPR037898">
    <property type="entry name" value="NudC_fam"/>
</dbReference>
<keyword evidence="2" id="KW-1185">Reference proteome</keyword>
<dbReference type="GO" id="GO:0006457">
    <property type="term" value="P:protein folding"/>
    <property type="evidence" value="ECO:0007669"/>
    <property type="project" value="TreeGrafter"/>
</dbReference>
<gene>
    <name evidence="1" type="ORF">CYMTET_53468</name>
</gene>
<dbReference type="AlphaFoldDB" id="A0AAE0BIN3"/>
<reference evidence="1 2" key="1">
    <citation type="journal article" date="2015" name="Genome Biol. Evol.">
        <title>Comparative Genomics of a Bacterivorous Green Alga Reveals Evolutionary Causalities and Consequences of Phago-Mixotrophic Mode of Nutrition.</title>
        <authorList>
            <person name="Burns J.A."/>
            <person name="Paasch A."/>
            <person name="Narechania A."/>
            <person name="Kim E."/>
        </authorList>
    </citation>
    <scope>NUCLEOTIDE SEQUENCE [LARGE SCALE GENOMIC DNA]</scope>
    <source>
        <strain evidence="1 2">PLY_AMNH</strain>
    </source>
</reference>
<evidence type="ECO:0000313" key="1">
    <source>
        <dbReference type="EMBL" id="KAK3236389.1"/>
    </source>
</evidence>
<dbReference type="SUPFAM" id="SSF49764">
    <property type="entry name" value="HSP20-like chaperones"/>
    <property type="match status" value="1"/>
</dbReference>
<accession>A0AAE0BIN3</accession>
<dbReference type="PANTHER" id="PTHR12356">
    <property type="entry name" value="NUCLEAR MOVEMENT PROTEIN NUDC"/>
    <property type="match status" value="1"/>
</dbReference>